<reference evidence="2" key="1">
    <citation type="submission" date="2014-11" db="EMBL/GenBank/DDBJ databases">
        <authorList>
            <person name="Amaro Gonzalez C."/>
        </authorList>
    </citation>
    <scope>NUCLEOTIDE SEQUENCE</scope>
</reference>
<keyword evidence="1" id="KW-0472">Membrane</keyword>
<dbReference type="EMBL" id="GBXM01044096">
    <property type="protein sequence ID" value="JAH64481.1"/>
    <property type="molecule type" value="Transcribed_RNA"/>
</dbReference>
<proteinExistence type="predicted"/>
<keyword evidence="1" id="KW-1133">Transmembrane helix</keyword>
<keyword evidence="1" id="KW-0812">Transmembrane</keyword>
<name>A0A0E9UF90_ANGAN</name>
<organism evidence="2">
    <name type="scientific">Anguilla anguilla</name>
    <name type="common">European freshwater eel</name>
    <name type="synonym">Muraena anguilla</name>
    <dbReference type="NCBI Taxonomy" id="7936"/>
    <lineage>
        <taxon>Eukaryota</taxon>
        <taxon>Metazoa</taxon>
        <taxon>Chordata</taxon>
        <taxon>Craniata</taxon>
        <taxon>Vertebrata</taxon>
        <taxon>Euteleostomi</taxon>
        <taxon>Actinopterygii</taxon>
        <taxon>Neopterygii</taxon>
        <taxon>Teleostei</taxon>
        <taxon>Anguilliformes</taxon>
        <taxon>Anguillidae</taxon>
        <taxon>Anguilla</taxon>
    </lineage>
</organism>
<feature type="transmembrane region" description="Helical" evidence="1">
    <location>
        <begin position="7"/>
        <end position="24"/>
    </location>
</feature>
<evidence type="ECO:0000256" key="1">
    <source>
        <dbReference type="SAM" id="Phobius"/>
    </source>
</evidence>
<sequence>MDPDSRFFIYRWLEMIFQIIISLIENFNCL</sequence>
<protein>
    <submittedName>
        <fullName evidence="2">Uncharacterized protein</fullName>
    </submittedName>
</protein>
<evidence type="ECO:0000313" key="2">
    <source>
        <dbReference type="EMBL" id="JAH64481.1"/>
    </source>
</evidence>
<reference evidence="2" key="2">
    <citation type="journal article" date="2015" name="Fish Shellfish Immunol.">
        <title>Early steps in the European eel (Anguilla anguilla)-Vibrio vulnificus interaction in the gills: Role of the RtxA13 toxin.</title>
        <authorList>
            <person name="Callol A."/>
            <person name="Pajuelo D."/>
            <person name="Ebbesson L."/>
            <person name="Teles M."/>
            <person name="MacKenzie S."/>
            <person name="Amaro C."/>
        </authorList>
    </citation>
    <scope>NUCLEOTIDE SEQUENCE</scope>
</reference>
<dbReference type="AlphaFoldDB" id="A0A0E9UF90"/>
<accession>A0A0E9UF90</accession>